<name>A0A812NWG3_9DINO</name>
<comment type="caution">
    <text evidence="1">The sequence shown here is derived from an EMBL/GenBank/DDBJ whole genome shotgun (WGS) entry which is preliminary data.</text>
</comment>
<dbReference type="AlphaFoldDB" id="A0A812NWG3"/>
<dbReference type="InterPro" id="IPR001611">
    <property type="entry name" value="Leu-rich_rpt"/>
</dbReference>
<proteinExistence type="predicted"/>
<organism evidence="1 2">
    <name type="scientific">Symbiodinium natans</name>
    <dbReference type="NCBI Taxonomy" id="878477"/>
    <lineage>
        <taxon>Eukaryota</taxon>
        <taxon>Sar</taxon>
        <taxon>Alveolata</taxon>
        <taxon>Dinophyceae</taxon>
        <taxon>Suessiales</taxon>
        <taxon>Symbiodiniaceae</taxon>
        <taxon>Symbiodinium</taxon>
    </lineage>
</organism>
<gene>
    <name evidence="1" type="ORF">SNAT2548_LOCUS17775</name>
</gene>
<evidence type="ECO:0000313" key="2">
    <source>
        <dbReference type="Proteomes" id="UP000604046"/>
    </source>
</evidence>
<dbReference type="Gene3D" id="3.80.10.10">
    <property type="entry name" value="Ribonuclease Inhibitor"/>
    <property type="match status" value="1"/>
</dbReference>
<dbReference type="SUPFAM" id="SSF52047">
    <property type="entry name" value="RNI-like"/>
    <property type="match status" value="1"/>
</dbReference>
<dbReference type="EMBL" id="CAJNDS010002124">
    <property type="protein sequence ID" value="CAE7339739.1"/>
    <property type="molecule type" value="Genomic_DNA"/>
</dbReference>
<dbReference type="Proteomes" id="UP000604046">
    <property type="component" value="Unassembled WGS sequence"/>
</dbReference>
<reference evidence="1" key="1">
    <citation type="submission" date="2021-02" db="EMBL/GenBank/DDBJ databases">
        <authorList>
            <person name="Dougan E. K."/>
            <person name="Rhodes N."/>
            <person name="Thang M."/>
            <person name="Chan C."/>
        </authorList>
    </citation>
    <scope>NUCLEOTIDE SEQUENCE</scope>
</reference>
<evidence type="ECO:0000313" key="1">
    <source>
        <dbReference type="EMBL" id="CAE7339739.1"/>
    </source>
</evidence>
<keyword evidence="2" id="KW-1185">Reference proteome</keyword>
<sequence length="178" mass="18380">MAVSGSSEPAQLHILIPHGVPRPPGPHRAAASPICRGGGDGACGGSGRSCGLPHPAGASRWLLLQPQAPLQGAAAVSQRASQPTQALMSAAQSSSVELIFFDLKEEALATLFAGKREFCRPQPVHHATSPDGEALGEARKHNSALQLLDLQHNQIGDTGAQALREACDVQAKLAIPVS</sequence>
<accession>A0A812NWG3</accession>
<dbReference type="Pfam" id="PF13516">
    <property type="entry name" value="LRR_6"/>
    <property type="match status" value="1"/>
</dbReference>
<dbReference type="InterPro" id="IPR032675">
    <property type="entry name" value="LRR_dom_sf"/>
</dbReference>
<protein>
    <submittedName>
        <fullName evidence="1">Uncharacterized protein</fullName>
    </submittedName>
</protein>